<dbReference type="Proteomes" id="UP000030755">
    <property type="component" value="Unassembled WGS sequence"/>
</dbReference>
<accession>A0A075AU75</accession>
<evidence type="ECO:0008006" key="4">
    <source>
        <dbReference type="Google" id="ProtNLM"/>
    </source>
</evidence>
<keyword evidence="3" id="KW-1185">Reference proteome</keyword>
<gene>
    <name evidence="2" type="ORF">O9G_000471</name>
</gene>
<feature type="chain" id="PRO_5001704832" description="F-box domain-containing protein" evidence="1">
    <location>
        <begin position="22"/>
        <end position="401"/>
    </location>
</feature>
<evidence type="ECO:0000256" key="1">
    <source>
        <dbReference type="SAM" id="SignalP"/>
    </source>
</evidence>
<reference evidence="2 3" key="1">
    <citation type="journal article" date="2013" name="Curr. Biol.">
        <title>Shared signatures of parasitism and phylogenomics unite Cryptomycota and microsporidia.</title>
        <authorList>
            <person name="James T.Y."/>
            <person name="Pelin A."/>
            <person name="Bonen L."/>
            <person name="Ahrendt S."/>
            <person name="Sain D."/>
            <person name="Corradi N."/>
            <person name="Stajich J.E."/>
        </authorList>
    </citation>
    <scope>NUCLEOTIDE SEQUENCE [LARGE SCALE GENOMIC DNA]</scope>
    <source>
        <strain evidence="2 3">CSF55</strain>
    </source>
</reference>
<name>A0A075AU75_ROZAC</name>
<feature type="signal peptide" evidence="1">
    <location>
        <begin position="1"/>
        <end position="21"/>
    </location>
</feature>
<protein>
    <recommendedName>
        <fullName evidence="4">F-box domain-containing protein</fullName>
    </recommendedName>
</protein>
<organism evidence="2 3">
    <name type="scientific">Rozella allomycis (strain CSF55)</name>
    <dbReference type="NCBI Taxonomy" id="988480"/>
    <lineage>
        <taxon>Eukaryota</taxon>
        <taxon>Fungi</taxon>
        <taxon>Fungi incertae sedis</taxon>
        <taxon>Cryptomycota</taxon>
        <taxon>Cryptomycota incertae sedis</taxon>
        <taxon>Rozella</taxon>
    </lineage>
</organism>
<proteinExistence type="predicted"/>
<keyword evidence="1" id="KW-0732">Signal</keyword>
<sequence length="401" mass="46118">MTVLASLRILISLIFLNFIQSSATINREDTVKKKILQVQSMPAEILGMVHSHLNTSDSLKFKATCRASNISFDILNKNIVDKILEKATIEDRQEYIDEIIFSKKARNRIVEKGDPKLIGMLCAHSLKLEGLVGLDNILPYYEPSSEKFWIFVDGIMAVKSLSAQSIGMGLFKHHKNMPSESFLEIIAKNDLANISNHIFKMEEYRKLIFGPWVPSPFIDKMFKYDSVNVLNTFIKHFGVKQFVLIPGIYPLDICLARGSYKTAKLLVKVLLENGFKSRLDHFFKKIVLSPIRSKPEYLSTALDLYHQFDMSFPEILNCFYNRKQSGIILLKYFPKNLNEMIIHLCQNERPFDVALIFKELEDLITEEHYFILLSCSVKFVASFLHVHPSSTEILNQVKQLV</sequence>
<evidence type="ECO:0000313" key="3">
    <source>
        <dbReference type="Proteomes" id="UP000030755"/>
    </source>
</evidence>
<evidence type="ECO:0000313" key="2">
    <source>
        <dbReference type="EMBL" id="EPZ33695.1"/>
    </source>
</evidence>
<dbReference type="EMBL" id="KE561047">
    <property type="protein sequence ID" value="EPZ33695.1"/>
    <property type="molecule type" value="Genomic_DNA"/>
</dbReference>
<dbReference type="AlphaFoldDB" id="A0A075AU75"/>
<dbReference type="HOGENOM" id="CLU_687269_0_0_1"/>